<feature type="non-terminal residue" evidence="2">
    <location>
        <position position="262"/>
    </location>
</feature>
<feature type="non-terminal residue" evidence="2">
    <location>
        <position position="1"/>
    </location>
</feature>
<proteinExistence type="predicted"/>
<protein>
    <recommendedName>
        <fullName evidence="1">Metallo-beta-lactamase domain-containing protein</fullName>
    </recommendedName>
</protein>
<dbReference type="InterPro" id="IPR001279">
    <property type="entry name" value="Metallo-B-lactamas"/>
</dbReference>
<dbReference type="Gene3D" id="3.60.15.10">
    <property type="entry name" value="Ribonuclease Z/Hydroxyacylglutathione hydrolase-like"/>
    <property type="match status" value="1"/>
</dbReference>
<dbReference type="EMBL" id="BARS01031632">
    <property type="protein sequence ID" value="GAG20345.1"/>
    <property type="molecule type" value="Genomic_DNA"/>
</dbReference>
<dbReference type="PANTHER" id="PTHR47619:SF1">
    <property type="entry name" value="EXODEOXYRIBONUCLEASE WALJ"/>
    <property type="match status" value="1"/>
</dbReference>
<accession>X0VQ29</accession>
<comment type="caution">
    <text evidence="2">The sequence shown here is derived from an EMBL/GenBank/DDBJ whole genome shotgun (WGS) entry which is preliminary data.</text>
</comment>
<feature type="domain" description="Metallo-beta-lactamase" evidence="1">
    <location>
        <begin position="19"/>
        <end position="185"/>
    </location>
</feature>
<dbReference type="AlphaFoldDB" id="X0VQ29"/>
<evidence type="ECO:0000259" key="1">
    <source>
        <dbReference type="Pfam" id="PF12706"/>
    </source>
</evidence>
<organism evidence="2">
    <name type="scientific">marine sediment metagenome</name>
    <dbReference type="NCBI Taxonomy" id="412755"/>
    <lineage>
        <taxon>unclassified sequences</taxon>
        <taxon>metagenomes</taxon>
        <taxon>ecological metagenomes</taxon>
    </lineage>
</organism>
<reference evidence="2" key="1">
    <citation type="journal article" date="2014" name="Front. Microbiol.">
        <title>High frequency of phylogenetically diverse reductive dehalogenase-homologous genes in deep subseafloor sedimentary metagenomes.</title>
        <authorList>
            <person name="Kawai M."/>
            <person name="Futagami T."/>
            <person name="Toyoda A."/>
            <person name="Takaki Y."/>
            <person name="Nishi S."/>
            <person name="Hori S."/>
            <person name="Arai W."/>
            <person name="Tsubouchi T."/>
            <person name="Morono Y."/>
            <person name="Uchiyama I."/>
            <person name="Ito T."/>
            <person name="Fujiyama A."/>
            <person name="Inagaki F."/>
            <person name="Takami H."/>
        </authorList>
    </citation>
    <scope>NUCLEOTIDE SEQUENCE</scope>
    <source>
        <strain evidence="2">Expedition CK06-06</strain>
    </source>
</reference>
<evidence type="ECO:0000313" key="2">
    <source>
        <dbReference type="EMBL" id="GAG20345.1"/>
    </source>
</evidence>
<sequence>GISNSRITTLLNKAKIPQSSIQGILISHAHGDHCNGLPVIETNFRAPVICSRGTQESFLRFKEYDERWGKISREVTILNKKIPVEVGPFSIESIPTVHDILGANAFYIKVRGIGISIITDTGKILPAQLDAMKKSSIVLIEMNHDIQLLYNSDRPKPLKQRIRKTHLANGQTIELFDQLKNDDVLAMFLAHLSGECNSPSVVKNELACWGMNQENLPFNTYICRRDRPGTMITLSANDIIKSKEQPLKLEILRKKMTPPRDL</sequence>
<dbReference type="PANTHER" id="PTHR47619">
    <property type="entry name" value="METALLO-HYDROLASE YYCJ-RELATED"/>
    <property type="match status" value="1"/>
</dbReference>
<gene>
    <name evidence="2" type="ORF">S01H1_49201</name>
</gene>
<dbReference type="Pfam" id="PF12706">
    <property type="entry name" value="Lactamase_B_2"/>
    <property type="match status" value="1"/>
</dbReference>
<dbReference type="InterPro" id="IPR036866">
    <property type="entry name" value="RibonucZ/Hydroxyglut_hydro"/>
</dbReference>
<name>X0VQ29_9ZZZZ</name>
<dbReference type="InterPro" id="IPR052533">
    <property type="entry name" value="WalJ/YycJ-like"/>
</dbReference>
<dbReference type="SUPFAM" id="SSF56281">
    <property type="entry name" value="Metallo-hydrolase/oxidoreductase"/>
    <property type="match status" value="1"/>
</dbReference>